<dbReference type="AlphaFoldDB" id="A0A8H8YZ13"/>
<protein>
    <submittedName>
        <fullName evidence="1">Uncharacterized protein</fullName>
    </submittedName>
</protein>
<evidence type="ECO:0000313" key="1">
    <source>
        <dbReference type="EMBL" id="CAE6493405.1"/>
    </source>
</evidence>
<evidence type="ECO:0000313" key="2">
    <source>
        <dbReference type="Proteomes" id="UP000601736"/>
    </source>
</evidence>
<dbReference type="EMBL" id="CAJNAP010000004">
    <property type="protein sequence ID" value="CAE6493405.1"/>
    <property type="molecule type" value="Genomic_DNA"/>
</dbReference>
<dbReference type="Proteomes" id="UP000601736">
    <property type="component" value="Unassembled WGS sequence"/>
</dbReference>
<proteinExistence type="predicted"/>
<organism evidence="1 2">
    <name type="scientific">Nitrosomonas nitrosa</name>
    <dbReference type="NCBI Taxonomy" id="52442"/>
    <lineage>
        <taxon>Bacteria</taxon>
        <taxon>Pseudomonadati</taxon>
        <taxon>Pseudomonadota</taxon>
        <taxon>Betaproteobacteria</taxon>
        <taxon>Nitrosomonadales</taxon>
        <taxon>Nitrosomonadaceae</taxon>
        <taxon>Nitrosomonas</taxon>
    </lineage>
</organism>
<accession>A0A8H8YZ13</accession>
<reference evidence="1" key="1">
    <citation type="submission" date="2021-02" db="EMBL/GenBank/DDBJ databases">
        <authorList>
            <person name="Han P."/>
        </authorList>
    </citation>
    <scope>NUCLEOTIDE SEQUENCE</scope>
    <source>
        <strain evidence="1">Nitrosomonas nitrosa 18-3D</strain>
    </source>
</reference>
<name>A0A8H8YZ13_9PROT</name>
<sequence length="68" mass="7665">MYLFVLKASECPILLTSEQEEHTQQEILPFHFTLDTPHPISGNAGGYVEINCRTESLDERDRTGLGTN</sequence>
<gene>
    <name evidence="1" type="ORF">NMYAN_120129</name>
</gene>
<comment type="caution">
    <text evidence="1">The sequence shown here is derived from an EMBL/GenBank/DDBJ whole genome shotgun (WGS) entry which is preliminary data.</text>
</comment>